<gene>
    <name evidence="1" type="ORF">SAMN00790413_06306</name>
</gene>
<protein>
    <submittedName>
        <fullName evidence="1">Uncharacterized protein</fullName>
    </submittedName>
</protein>
<dbReference type="AlphaFoldDB" id="A0A1W1VUI3"/>
<proteinExistence type="predicted"/>
<sequence>MEETFGREENSWGAHPLPLRSVAPQSMVGCSNSSAIQIRGGVDLAHDAYLHCNKESHANTSRFPRGLPCWELGAAPKILKPVLGEEKK</sequence>
<evidence type="ECO:0000313" key="2">
    <source>
        <dbReference type="Proteomes" id="UP000192582"/>
    </source>
</evidence>
<dbReference type="Proteomes" id="UP000192582">
    <property type="component" value="Unassembled WGS sequence"/>
</dbReference>
<keyword evidence="2" id="KW-1185">Reference proteome</keyword>
<dbReference type="STRING" id="695939.SAMN00790413_06306"/>
<evidence type="ECO:0000313" key="1">
    <source>
        <dbReference type="EMBL" id="SMB97037.1"/>
    </source>
</evidence>
<accession>A0A1W1VUI3</accession>
<name>A0A1W1VUI3_9DEIO</name>
<reference evidence="1 2" key="1">
    <citation type="submission" date="2017-04" db="EMBL/GenBank/DDBJ databases">
        <authorList>
            <person name="Afonso C.L."/>
            <person name="Miller P.J."/>
            <person name="Scott M.A."/>
            <person name="Spackman E."/>
            <person name="Goraichik I."/>
            <person name="Dimitrov K.M."/>
            <person name="Suarez D.L."/>
            <person name="Swayne D.E."/>
        </authorList>
    </citation>
    <scope>NUCLEOTIDE SEQUENCE [LARGE SCALE GENOMIC DNA]</scope>
    <source>
        <strain evidence="1 2">KR-140</strain>
    </source>
</reference>
<organism evidence="1 2">
    <name type="scientific">Deinococcus hopiensis KR-140</name>
    <dbReference type="NCBI Taxonomy" id="695939"/>
    <lineage>
        <taxon>Bacteria</taxon>
        <taxon>Thermotogati</taxon>
        <taxon>Deinococcota</taxon>
        <taxon>Deinococci</taxon>
        <taxon>Deinococcales</taxon>
        <taxon>Deinococcaceae</taxon>
        <taxon>Deinococcus</taxon>
    </lineage>
</organism>
<dbReference type="EMBL" id="FWWU01000010">
    <property type="protein sequence ID" value="SMB97037.1"/>
    <property type="molecule type" value="Genomic_DNA"/>
</dbReference>